<dbReference type="EMBL" id="JANIIK010000035">
    <property type="protein sequence ID" value="KAJ3612894.1"/>
    <property type="molecule type" value="Genomic_DNA"/>
</dbReference>
<feature type="compositionally biased region" description="Polar residues" evidence="8">
    <location>
        <begin position="33"/>
        <end position="47"/>
    </location>
</feature>
<dbReference type="Gene3D" id="1.20.5.1700">
    <property type="match status" value="1"/>
</dbReference>
<evidence type="ECO:0000256" key="6">
    <source>
        <dbReference type="ARBA" id="ARBA00023212"/>
    </source>
</evidence>
<evidence type="ECO:0000313" key="11">
    <source>
        <dbReference type="Proteomes" id="UP001148018"/>
    </source>
</evidence>
<dbReference type="Pfam" id="PF05010">
    <property type="entry name" value="TACC_C"/>
    <property type="match status" value="1"/>
</dbReference>
<dbReference type="GO" id="GO:0005856">
    <property type="term" value="C:cytoskeleton"/>
    <property type="evidence" value="ECO:0007669"/>
    <property type="project" value="UniProtKB-SubCell"/>
</dbReference>
<feature type="domain" description="Transforming acidic coiled-coil-containing protein C-terminal" evidence="9">
    <location>
        <begin position="824"/>
        <end position="1021"/>
    </location>
</feature>
<dbReference type="GO" id="GO:0005737">
    <property type="term" value="C:cytoplasm"/>
    <property type="evidence" value="ECO:0007669"/>
    <property type="project" value="TreeGrafter"/>
</dbReference>
<feature type="region of interest" description="Disordered" evidence="8">
    <location>
        <begin position="410"/>
        <end position="442"/>
    </location>
</feature>
<evidence type="ECO:0000256" key="3">
    <source>
        <dbReference type="ARBA" id="ARBA00022490"/>
    </source>
</evidence>
<evidence type="ECO:0000256" key="5">
    <source>
        <dbReference type="ARBA" id="ARBA00023054"/>
    </source>
</evidence>
<comment type="caution">
    <text evidence="10">The sequence shown here is derived from an EMBL/GenBank/DDBJ whole genome shotgun (WGS) entry which is preliminary data.</text>
</comment>
<dbReference type="FunFam" id="1.20.5.1700:FF:000001">
    <property type="entry name" value="Transforming acidic coiled-coil-containing protein 1 isoform 2"/>
    <property type="match status" value="1"/>
</dbReference>
<gene>
    <name evidence="10" type="ORF">NHX12_019151</name>
</gene>
<sequence>MSSVPVNDENRGVSPGGKHNSSFDDMFAIEQPTGRQSILRQTENLPNKTLPKGGKVSFNTPRRDPVTNRLLSPSKFVKMESLDECIKAMDSLRLVSSTSTQEGTETVGVQDNEDAPLPARAYCLDFDNLDAIDPFQTESCKMLNSPVLRNQPAVSPVKKTHPENIVDVPKVKPSPENIVDVPKAEKEAPIQTEAEPTITARGAYSLDFDTLDAIDPFQTKSCKMLNSPVKKTHPENIVDVPKVVTEAPIQPESSKMLNSPVLGNQLPANQLPGNQPAISPVKKPNPENIVDVPKVVTEALIQPESSKMLNSPVLGNQLPANQLPGNQPAISPVKKPNPENIVDVPKVVTEALIQPESSKMLNSPVLGNQLPANQLPGNQPAISPVKKPNPENIVDVPKVVTEAPIQPESSKMLNSPVLGNQLPANQLPGNQPAVSPVKKPNPKNIVDVPKAEKEAPIQTEADPTITARGAYSLDFDNFDAINPFQTGGSKMLNSPLRNQTAVSPVKKSNPENIIDVTKAVKGASIQPEAKPMATVAPNSNKLTNAPDSEAMVKPAGSPAKGGPIKLEFNFDDGAEVKRKPPPKKFGKRPPTAKASAKKPAPEKQPEPAQEPTIVVTGNDVYVETPLPKVAYSYDFDNLDDPNFNPFGTNVKLDDQCGVKSSPAGKVEPPAVKKMVVPELMCNQVENQALSPCAGGDVTSTEASTAHGEIPQQEEPMSVPDLGRRVPGDLSQQYNSEEFVPGTTFIASDFDGQMDYLEQFGSANFKESALRKQSLYLKFDPLMRESPKKAGAPAIVEPLIQNATMLESLVPPTNAEEAIIEVLKYSQEDMDAAIARVRAEAKEKEEEFNLKYEKRYEDGQEMRKIIDEFERAIAKIVADSEKEKTVAQVKLNKVLMEKEQVSMDLNAMEGSFSELFKRLEKYKGVLEAFKKNEQTLKGCAQEYLNRIKKEEQRYQTLKAHAEEKITKANEEVAEVRSKLKAEVSALNVQLRREQLKSQSLEKNYNQKVKEAEELNNLCDELIAKVQTG</sequence>
<proteinExistence type="inferred from homology"/>
<accession>A0A9Q0IVS9</accession>
<dbReference type="InterPro" id="IPR039915">
    <property type="entry name" value="TACC"/>
</dbReference>
<evidence type="ECO:0000256" key="8">
    <source>
        <dbReference type="SAM" id="MobiDB-lite"/>
    </source>
</evidence>
<feature type="compositionally biased region" description="Polar residues" evidence="8">
    <location>
        <begin position="370"/>
        <end position="381"/>
    </location>
</feature>
<dbReference type="InterPro" id="IPR007707">
    <property type="entry name" value="TACC_C"/>
</dbReference>
<keyword evidence="6" id="KW-0206">Cytoskeleton</keyword>
<keyword evidence="5 7" id="KW-0175">Coiled coil</keyword>
<evidence type="ECO:0000259" key="9">
    <source>
        <dbReference type="Pfam" id="PF05010"/>
    </source>
</evidence>
<dbReference type="PANTHER" id="PTHR13924:SF4">
    <property type="entry name" value="TRANSFORMING ACIDIC COILED-COIL-CONTAINING PROTEIN 3"/>
    <property type="match status" value="1"/>
</dbReference>
<keyword evidence="11" id="KW-1185">Reference proteome</keyword>
<comment type="similarity">
    <text evidence="2">Belongs to the TACC family.</text>
</comment>
<dbReference type="OrthoDB" id="10255048at2759"/>
<dbReference type="Proteomes" id="UP001148018">
    <property type="component" value="Unassembled WGS sequence"/>
</dbReference>
<name>A0A9Q0IVS9_9TELE</name>
<evidence type="ECO:0000313" key="10">
    <source>
        <dbReference type="EMBL" id="KAJ3612894.1"/>
    </source>
</evidence>
<dbReference type="Pfam" id="PF25777">
    <property type="entry name" value="Aurora-A_bind_TACC3"/>
    <property type="match status" value="1"/>
</dbReference>
<feature type="region of interest" description="Disordered" evidence="8">
    <location>
        <begin position="369"/>
        <end position="391"/>
    </location>
</feature>
<evidence type="ECO:0000256" key="2">
    <source>
        <dbReference type="ARBA" id="ARBA00009423"/>
    </source>
</evidence>
<keyword evidence="3" id="KW-0963">Cytoplasm</keyword>
<comment type="subcellular location">
    <subcellularLocation>
        <location evidence="1">Cytoplasm</location>
        <location evidence="1">Cytoskeleton</location>
    </subcellularLocation>
</comment>
<evidence type="ECO:0000256" key="1">
    <source>
        <dbReference type="ARBA" id="ARBA00004245"/>
    </source>
</evidence>
<keyword evidence="4" id="KW-0597">Phosphoprotein</keyword>
<feature type="region of interest" description="Disordered" evidence="8">
    <location>
        <begin position="1"/>
        <end position="67"/>
    </location>
</feature>
<organism evidence="10 11">
    <name type="scientific">Muraenolepis orangiensis</name>
    <name type="common">Patagonian moray cod</name>
    <dbReference type="NCBI Taxonomy" id="630683"/>
    <lineage>
        <taxon>Eukaryota</taxon>
        <taxon>Metazoa</taxon>
        <taxon>Chordata</taxon>
        <taxon>Craniata</taxon>
        <taxon>Vertebrata</taxon>
        <taxon>Euteleostomi</taxon>
        <taxon>Actinopterygii</taxon>
        <taxon>Neopterygii</taxon>
        <taxon>Teleostei</taxon>
        <taxon>Neoteleostei</taxon>
        <taxon>Acanthomorphata</taxon>
        <taxon>Zeiogadaria</taxon>
        <taxon>Gadariae</taxon>
        <taxon>Gadiformes</taxon>
        <taxon>Muraenolepidoidei</taxon>
        <taxon>Muraenolepididae</taxon>
        <taxon>Muraenolepis</taxon>
    </lineage>
</organism>
<dbReference type="GO" id="GO:0007052">
    <property type="term" value="P:mitotic spindle organization"/>
    <property type="evidence" value="ECO:0007669"/>
    <property type="project" value="InterPro"/>
</dbReference>
<dbReference type="InterPro" id="IPR057663">
    <property type="entry name" value="TACC3_Aurora-A_bind"/>
</dbReference>
<dbReference type="PANTHER" id="PTHR13924">
    <property type="entry name" value="TRANSFORMING ACIDIC COILED-COIL CONTAINING PROTEIN 1/2"/>
    <property type="match status" value="1"/>
</dbReference>
<feature type="compositionally biased region" description="Polar residues" evidence="8">
    <location>
        <begin position="536"/>
        <end position="546"/>
    </location>
</feature>
<feature type="compositionally biased region" description="Polar residues" evidence="8">
    <location>
        <begin position="422"/>
        <end position="433"/>
    </location>
</feature>
<feature type="region of interest" description="Disordered" evidence="8">
    <location>
        <begin position="530"/>
        <end position="612"/>
    </location>
</feature>
<dbReference type="GO" id="GO:0007097">
    <property type="term" value="P:nuclear migration"/>
    <property type="evidence" value="ECO:0007669"/>
    <property type="project" value="TreeGrafter"/>
</dbReference>
<feature type="coiled-coil region" evidence="7">
    <location>
        <begin position="939"/>
        <end position="1023"/>
    </location>
</feature>
<feature type="compositionally biased region" description="Low complexity" evidence="8">
    <location>
        <begin position="588"/>
        <end position="598"/>
    </location>
</feature>
<reference evidence="10" key="1">
    <citation type="submission" date="2022-07" db="EMBL/GenBank/DDBJ databases">
        <title>Chromosome-level genome of Muraenolepis orangiensis.</title>
        <authorList>
            <person name="Kim J."/>
        </authorList>
    </citation>
    <scope>NUCLEOTIDE SEQUENCE</scope>
    <source>
        <strain evidence="10">KU_S4_2022</strain>
        <tissue evidence="10">Muscle</tissue>
    </source>
</reference>
<evidence type="ECO:0000256" key="4">
    <source>
        <dbReference type="ARBA" id="ARBA00022553"/>
    </source>
</evidence>
<dbReference type="AlphaFoldDB" id="A0A9Q0IVS9"/>
<feature type="region of interest" description="Disordered" evidence="8">
    <location>
        <begin position="693"/>
        <end position="721"/>
    </location>
</feature>
<dbReference type="GO" id="GO:0021987">
    <property type="term" value="P:cerebral cortex development"/>
    <property type="evidence" value="ECO:0007669"/>
    <property type="project" value="TreeGrafter"/>
</dbReference>
<protein>
    <recommendedName>
        <fullName evidence="9">Transforming acidic coiled-coil-containing protein C-terminal domain-containing protein</fullName>
    </recommendedName>
</protein>
<evidence type="ECO:0000256" key="7">
    <source>
        <dbReference type="SAM" id="Coils"/>
    </source>
</evidence>